<accession>A0ACB7TWH8</accession>
<name>A0ACB7TWH8_DIOAL</name>
<organism evidence="1 2">
    <name type="scientific">Dioscorea alata</name>
    <name type="common">Purple yam</name>
    <dbReference type="NCBI Taxonomy" id="55571"/>
    <lineage>
        <taxon>Eukaryota</taxon>
        <taxon>Viridiplantae</taxon>
        <taxon>Streptophyta</taxon>
        <taxon>Embryophyta</taxon>
        <taxon>Tracheophyta</taxon>
        <taxon>Spermatophyta</taxon>
        <taxon>Magnoliopsida</taxon>
        <taxon>Liliopsida</taxon>
        <taxon>Dioscoreales</taxon>
        <taxon>Dioscoreaceae</taxon>
        <taxon>Dioscorea</taxon>
    </lineage>
</organism>
<dbReference type="Proteomes" id="UP000827976">
    <property type="component" value="Chromosome 19"/>
</dbReference>
<protein>
    <submittedName>
        <fullName evidence="1">TPR-like protein</fullName>
    </submittedName>
</protein>
<reference evidence="2" key="1">
    <citation type="journal article" date="2022" name="Nat. Commun.">
        <title>Chromosome evolution and the genetic basis of agronomically important traits in greater yam.</title>
        <authorList>
            <person name="Bredeson J.V."/>
            <person name="Lyons J.B."/>
            <person name="Oniyinde I.O."/>
            <person name="Okereke N.R."/>
            <person name="Kolade O."/>
            <person name="Nnabue I."/>
            <person name="Nwadili C.O."/>
            <person name="Hribova E."/>
            <person name="Parker M."/>
            <person name="Nwogha J."/>
            <person name="Shu S."/>
            <person name="Carlson J."/>
            <person name="Kariba R."/>
            <person name="Muthemba S."/>
            <person name="Knop K."/>
            <person name="Barton G.J."/>
            <person name="Sherwood A.V."/>
            <person name="Lopez-Montes A."/>
            <person name="Asiedu R."/>
            <person name="Jamnadass R."/>
            <person name="Muchugi A."/>
            <person name="Goodstein D."/>
            <person name="Egesi C.N."/>
            <person name="Featherston J."/>
            <person name="Asfaw A."/>
            <person name="Simpson G.G."/>
            <person name="Dolezel J."/>
            <person name="Hendre P.S."/>
            <person name="Van Deynze A."/>
            <person name="Kumar P.L."/>
            <person name="Obidiegwu J.E."/>
            <person name="Bhattacharjee R."/>
            <person name="Rokhsar D.S."/>
        </authorList>
    </citation>
    <scope>NUCLEOTIDE SEQUENCE [LARGE SCALE GENOMIC DNA]</scope>
    <source>
        <strain evidence="2">cv. TDa95/00328</strain>
    </source>
</reference>
<sequence>MCSSAIDSSLVELLFWLVRTLSAQNMMEMVLIRDCVAVGSVPCFYSGMNFSLDKVRRCQNSSIVDCSVLSGSAFWLRRRKSIVTVYSSKFGLLCEENVNVGLSFSMGEGHRQSLNGDEVDCPSCVTPIIPQTMDELNAKPVYCLPSLEQEKGQGLSKRKLHFLEERDEGLLSKRILKLSRSNKSRSALELFVSMEVSGLQPNAHACNSLLTCLVRNGSLDDALEVFELMRKKEVATSHTYSLILKAVAGVQGCDSALRMFKALEGEVTTVKNFDVIVYNTMISVCGKVKNWFETEILWRKLKQNAVAGTMLTYDLLVSTFVQCDQTELALGAYHEMIQNGLEPSEDIMKAIIASCTKDGEWALALQVFEKMLSAGIKPNAIAYNSMINCLGKAGKYDLAFRIYGLMKNSEHKPDAYTWSALLSSLYRSGRYADALRLFESIRKDQGDQLNAYLYNVALLSCQKLALWGHSLQLLWQMETNGIPMSTESYNHVIFTCEAARNPKVALQVYQRMIRNKCTPDLFTHLSMVRSCVWGSLWKEAEDILESVAPNASIYNTIIHGLLLRGKTTMAKKWYNRMCEIGFKPDGKTRALMLQVYSNERVRPHPRYRVWKHS</sequence>
<dbReference type="EMBL" id="CM037029">
    <property type="protein sequence ID" value="KAH7652404.1"/>
    <property type="molecule type" value="Genomic_DNA"/>
</dbReference>
<gene>
    <name evidence="1" type="ORF">IHE45_19G015200</name>
</gene>
<keyword evidence="2" id="KW-1185">Reference proteome</keyword>
<comment type="caution">
    <text evidence="1">The sequence shown here is derived from an EMBL/GenBank/DDBJ whole genome shotgun (WGS) entry which is preliminary data.</text>
</comment>
<evidence type="ECO:0000313" key="2">
    <source>
        <dbReference type="Proteomes" id="UP000827976"/>
    </source>
</evidence>
<proteinExistence type="predicted"/>
<evidence type="ECO:0000313" key="1">
    <source>
        <dbReference type="EMBL" id="KAH7652404.1"/>
    </source>
</evidence>